<feature type="region of interest" description="Disordered" evidence="2">
    <location>
        <begin position="1"/>
        <end position="28"/>
    </location>
</feature>
<dbReference type="InterPro" id="IPR009057">
    <property type="entry name" value="Homeodomain-like_sf"/>
</dbReference>
<dbReference type="GeneID" id="70688447"/>
<feature type="compositionally biased region" description="Polar residues" evidence="2">
    <location>
        <begin position="1"/>
        <end position="13"/>
    </location>
</feature>
<dbReference type="PRINTS" id="PR00455">
    <property type="entry name" value="HTHTETR"/>
</dbReference>
<dbReference type="RefSeq" id="WP_053823435.1">
    <property type="nucleotide sequence ID" value="NZ_BAAAEB010000039.1"/>
</dbReference>
<gene>
    <name evidence="3" type="ORF">HLB16_03195</name>
</gene>
<dbReference type="Gene3D" id="1.10.357.10">
    <property type="entry name" value="Tetracycline Repressor, domain 2"/>
    <property type="match status" value="1"/>
</dbReference>
<name>A0A6N1BAQ6_9BURK</name>
<accession>A0A6N1BAQ6</accession>
<evidence type="ECO:0000256" key="2">
    <source>
        <dbReference type="SAM" id="MobiDB-lite"/>
    </source>
</evidence>
<sequence length="214" mass="23109">MTQQRKFATSNDAAGSPSGPRRRLSREERQRQLLDCAWKLVKREGSDALSLGRLAEVAGVAKPVVYDHFGTRNGLLSALYRDFDERQTAIIDAAIAASRPTLKEKARVIAASYVDCVLTQGREMPDVLSALNGSPELATLKRQYQQAFIEKCRAILAPFSGPEGLSLAGLWAMLGAADSLSHAVAAGDLTEEQARAELAQTIVGLVKRSRSASL</sequence>
<dbReference type="PROSITE" id="PS50977">
    <property type="entry name" value="HTH_TETR_2"/>
    <property type="match status" value="1"/>
</dbReference>
<evidence type="ECO:0000256" key="1">
    <source>
        <dbReference type="ARBA" id="ARBA00023125"/>
    </source>
</evidence>
<dbReference type="PANTHER" id="PTHR30055">
    <property type="entry name" value="HTH-TYPE TRANSCRIPTIONAL REGULATOR RUTR"/>
    <property type="match status" value="1"/>
</dbReference>
<comment type="caution">
    <text evidence="3">The sequence shown here is derived from an EMBL/GenBank/DDBJ whole genome shotgun (WGS) entry which is preliminary data.</text>
</comment>
<dbReference type="InterPro" id="IPR001647">
    <property type="entry name" value="HTH_TetR"/>
</dbReference>
<evidence type="ECO:0000313" key="4">
    <source>
        <dbReference type="Proteomes" id="UP000542973"/>
    </source>
</evidence>
<reference evidence="3 4" key="1">
    <citation type="submission" date="2020-05" db="EMBL/GenBank/DDBJ databases">
        <title>MicrobeNet Type strains.</title>
        <authorList>
            <person name="Nicholson A.C."/>
        </authorList>
    </citation>
    <scope>NUCLEOTIDE SEQUENCE [LARGE SCALE GENOMIC DNA]</scope>
    <source>
        <strain evidence="3 4">ATCC 700815</strain>
    </source>
</reference>
<dbReference type="Proteomes" id="UP000542973">
    <property type="component" value="Unassembled WGS sequence"/>
</dbReference>
<dbReference type="Pfam" id="PF00440">
    <property type="entry name" value="TetR_N"/>
    <property type="match status" value="1"/>
</dbReference>
<dbReference type="InterPro" id="IPR050109">
    <property type="entry name" value="HTH-type_TetR-like_transc_reg"/>
</dbReference>
<dbReference type="SUPFAM" id="SSF46689">
    <property type="entry name" value="Homeodomain-like"/>
    <property type="match status" value="1"/>
</dbReference>
<dbReference type="GO" id="GO:0000976">
    <property type="term" value="F:transcription cis-regulatory region binding"/>
    <property type="evidence" value="ECO:0007669"/>
    <property type="project" value="TreeGrafter"/>
</dbReference>
<dbReference type="AlphaFoldDB" id="A0A6N1BAQ6"/>
<organism evidence="3 4">
    <name type="scientific">Cupriavidus gilardii</name>
    <dbReference type="NCBI Taxonomy" id="82541"/>
    <lineage>
        <taxon>Bacteria</taxon>
        <taxon>Pseudomonadati</taxon>
        <taxon>Pseudomonadota</taxon>
        <taxon>Betaproteobacteria</taxon>
        <taxon>Burkholderiales</taxon>
        <taxon>Burkholderiaceae</taxon>
        <taxon>Cupriavidus</taxon>
    </lineage>
</organism>
<proteinExistence type="predicted"/>
<dbReference type="EMBL" id="JABEMD010000003">
    <property type="protein sequence ID" value="NNH09885.1"/>
    <property type="molecule type" value="Genomic_DNA"/>
</dbReference>
<keyword evidence="1" id="KW-0238">DNA-binding</keyword>
<dbReference type="PANTHER" id="PTHR30055:SF223">
    <property type="entry name" value="HTH-TYPE TRANSCRIPTIONAL REGULATOR UIDR"/>
    <property type="match status" value="1"/>
</dbReference>
<protein>
    <submittedName>
        <fullName evidence="3">TetR/AcrR family transcriptional regulator</fullName>
    </submittedName>
</protein>
<dbReference type="GO" id="GO:0003700">
    <property type="term" value="F:DNA-binding transcription factor activity"/>
    <property type="evidence" value="ECO:0007669"/>
    <property type="project" value="TreeGrafter"/>
</dbReference>
<evidence type="ECO:0000313" key="3">
    <source>
        <dbReference type="EMBL" id="NNH09885.1"/>
    </source>
</evidence>